<evidence type="ECO:0000313" key="5">
    <source>
        <dbReference type="Proteomes" id="UP000565711"/>
    </source>
</evidence>
<evidence type="ECO:0000256" key="1">
    <source>
        <dbReference type="ARBA" id="ARBA00023125"/>
    </source>
</evidence>
<accession>A0A846XVJ7</accession>
<dbReference type="PROSITE" id="PS50977">
    <property type="entry name" value="HTH_TETR_2"/>
    <property type="match status" value="1"/>
</dbReference>
<protein>
    <submittedName>
        <fullName evidence="4">TetR/AcrR family transcriptional regulator</fullName>
    </submittedName>
</protein>
<keyword evidence="1 2" id="KW-0238">DNA-binding</keyword>
<comment type="caution">
    <text evidence="4">The sequence shown here is derived from an EMBL/GenBank/DDBJ whole genome shotgun (WGS) entry which is preliminary data.</text>
</comment>
<gene>
    <name evidence="4" type="ORF">HGA08_05985</name>
</gene>
<dbReference type="PANTHER" id="PTHR30055:SF226">
    <property type="entry name" value="HTH-TYPE TRANSCRIPTIONAL REGULATOR PKSA"/>
    <property type="match status" value="1"/>
</dbReference>
<sequence>MPRIQAATVAEHRQAQRRALLDAARAILAETPGVAPSLAEVAARAGLSRPSVYQYFGSRNDLLDAIMADALPRWSARITDGLAATTDPGAQVLAYARINLELVAEGEHAVVQGLSTLVSADTLAEQGRAIHAELRTPLLRALTDFGAPDPDTTAELINAVVHTASRMIENGAAFDTTWARVRDLLAPYLTPAPG</sequence>
<dbReference type="PANTHER" id="PTHR30055">
    <property type="entry name" value="HTH-TYPE TRANSCRIPTIONAL REGULATOR RUTR"/>
    <property type="match status" value="1"/>
</dbReference>
<feature type="domain" description="HTH tetR-type" evidence="3">
    <location>
        <begin position="14"/>
        <end position="74"/>
    </location>
</feature>
<dbReference type="Gene3D" id="1.10.357.10">
    <property type="entry name" value="Tetracycline Repressor, domain 2"/>
    <property type="match status" value="1"/>
</dbReference>
<reference evidence="4 5" key="1">
    <citation type="submission" date="2020-04" db="EMBL/GenBank/DDBJ databases">
        <title>MicrobeNet Type strains.</title>
        <authorList>
            <person name="Nicholson A.C."/>
        </authorList>
    </citation>
    <scope>NUCLEOTIDE SEQUENCE [LARGE SCALE GENOMIC DNA]</scope>
    <source>
        <strain evidence="4 5">JCM 12354</strain>
    </source>
</reference>
<dbReference type="AlphaFoldDB" id="A0A846XVJ7"/>
<evidence type="ECO:0000259" key="3">
    <source>
        <dbReference type="PROSITE" id="PS50977"/>
    </source>
</evidence>
<proteinExistence type="predicted"/>
<keyword evidence="5" id="KW-1185">Reference proteome</keyword>
<dbReference type="RefSeq" id="WP_067867463.1">
    <property type="nucleotide sequence ID" value="NZ_JAAXOP010000002.1"/>
</dbReference>
<feature type="DNA-binding region" description="H-T-H motif" evidence="2">
    <location>
        <begin position="37"/>
        <end position="56"/>
    </location>
</feature>
<evidence type="ECO:0000313" key="4">
    <source>
        <dbReference type="EMBL" id="NKY49764.1"/>
    </source>
</evidence>
<dbReference type="PRINTS" id="PR00455">
    <property type="entry name" value="HTHTETR"/>
</dbReference>
<evidence type="ECO:0000256" key="2">
    <source>
        <dbReference type="PROSITE-ProRule" id="PRU00335"/>
    </source>
</evidence>
<organism evidence="4 5">
    <name type="scientific">Nocardia vermiculata</name>
    <dbReference type="NCBI Taxonomy" id="257274"/>
    <lineage>
        <taxon>Bacteria</taxon>
        <taxon>Bacillati</taxon>
        <taxon>Actinomycetota</taxon>
        <taxon>Actinomycetes</taxon>
        <taxon>Mycobacteriales</taxon>
        <taxon>Nocardiaceae</taxon>
        <taxon>Nocardia</taxon>
    </lineage>
</organism>
<dbReference type="InterPro" id="IPR001647">
    <property type="entry name" value="HTH_TetR"/>
</dbReference>
<dbReference type="SUPFAM" id="SSF46689">
    <property type="entry name" value="Homeodomain-like"/>
    <property type="match status" value="1"/>
</dbReference>
<name>A0A846XVJ7_9NOCA</name>
<dbReference type="Pfam" id="PF00440">
    <property type="entry name" value="TetR_N"/>
    <property type="match status" value="1"/>
</dbReference>
<dbReference type="GO" id="GO:0003700">
    <property type="term" value="F:DNA-binding transcription factor activity"/>
    <property type="evidence" value="ECO:0007669"/>
    <property type="project" value="TreeGrafter"/>
</dbReference>
<dbReference type="GO" id="GO:0000976">
    <property type="term" value="F:transcription cis-regulatory region binding"/>
    <property type="evidence" value="ECO:0007669"/>
    <property type="project" value="TreeGrafter"/>
</dbReference>
<dbReference type="Proteomes" id="UP000565711">
    <property type="component" value="Unassembled WGS sequence"/>
</dbReference>
<dbReference type="InterPro" id="IPR009057">
    <property type="entry name" value="Homeodomain-like_sf"/>
</dbReference>
<dbReference type="EMBL" id="JAAXOP010000002">
    <property type="protein sequence ID" value="NKY49764.1"/>
    <property type="molecule type" value="Genomic_DNA"/>
</dbReference>
<dbReference type="InterPro" id="IPR050109">
    <property type="entry name" value="HTH-type_TetR-like_transc_reg"/>
</dbReference>